<evidence type="ECO:0000256" key="1">
    <source>
        <dbReference type="ARBA" id="ARBA00004162"/>
    </source>
</evidence>
<dbReference type="GO" id="GO:0022857">
    <property type="term" value="F:transmembrane transporter activity"/>
    <property type="evidence" value="ECO:0007669"/>
    <property type="project" value="InterPro"/>
</dbReference>
<keyword evidence="5 8" id="KW-1133">Transmembrane helix</keyword>
<accession>A0A660SLQ6</accession>
<dbReference type="GO" id="GO:0015031">
    <property type="term" value="P:protein transport"/>
    <property type="evidence" value="ECO:0007669"/>
    <property type="project" value="UniProtKB-KW"/>
</dbReference>
<keyword evidence="7" id="KW-0653">Protein transport</keyword>
<comment type="subcellular location">
    <subcellularLocation>
        <location evidence="1">Cell membrane</location>
        <topology evidence="1">Single-pass membrane protein</topology>
    </subcellularLocation>
    <subcellularLocation>
        <location evidence="7">Cell membrane</location>
        <topology evidence="7">Single-pass type II membrane protein</topology>
    </subcellularLocation>
</comment>
<evidence type="ECO:0000256" key="6">
    <source>
        <dbReference type="ARBA" id="ARBA00023136"/>
    </source>
</evidence>
<evidence type="ECO:0000256" key="4">
    <source>
        <dbReference type="ARBA" id="ARBA00022692"/>
    </source>
</evidence>
<keyword evidence="7" id="KW-0813">Transport</keyword>
<evidence type="ECO:0000256" key="3">
    <source>
        <dbReference type="ARBA" id="ARBA00022475"/>
    </source>
</evidence>
<sequence length="130" mass="14450">MKTLFTINIIPMACVGLLLVVMMILVAPMVMTHTRTPVQVPLAHTAETKTEESITITYTKDGRLFLNDIPTSFDAIGPFLDSALAVDPYQLVIVRADREVYHQDVLDILALVKKHGAKRMACATKKPKEE</sequence>
<evidence type="ECO:0000256" key="8">
    <source>
        <dbReference type="SAM" id="Phobius"/>
    </source>
</evidence>
<protein>
    <recommendedName>
        <fullName evidence="11">Biopolymer transporter ExbD</fullName>
    </recommendedName>
</protein>
<gene>
    <name evidence="9" type="ORF">DRP53_00505</name>
</gene>
<evidence type="ECO:0000256" key="5">
    <source>
        <dbReference type="ARBA" id="ARBA00022989"/>
    </source>
</evidence>
<comment type="similarity">
    <text evidence="2 7">Belongs to the ExbD/TolR family.</text>
</comment>
<keyword evidence="6 8" id="KW-0472">Membrane</keyword>
<dbReference type="PANTHER" id="PTHR30558:SF7">
    <property type="entry name" value="TOL-PAL SYSTEM PROTEIN TOLR"/>
    <property type="match status" value="1"/>
</dbReference>
<dbReference type="GO" id="GO:0005886">
    <property type="term" value="C:plasma membrane"/>
    <property type="evidence" value="ECO:0007669"/>
    <property type="project" value="UniProtKB-SubCell"/>
</dbReference>
<feature type="transmembrane region" description="Helical" evidence="8">
    <location>
        <begin position="6"/>
        <end position="27"/>
    </location>
</feature>
<dbReference type="Pfam" id="PF02472">
    <property type="entry name" value="ExbD"/>
    <property type="match status" value="1"/>
</dbReference>
<evidence type="ECO:0000313" key="9">
    <source>
        <dbReference type="EMBL" id="RKX71699.1"/>
    </source>
</evidence>
<evidence type="ECO:0000313" key="10">
    <source>
        <dbReference type="Proteomes" id="UP000268469"/>
    </source>
</evidence>
<keyword evidence="4 7" id="KW-0812">Transmembrane</keyword>
<reference evidence="9 10" key="1">
    <citation type="submission" date="2018-06" db="EMBL/GenBank/DDBJ databases">
        <title>Extensive metabolic versatility and redundancy in microbially diverse, dynamic hydrothermal sediments.</title>
        <authorList>
            <person name="Dombrowski N."/>
            <person name="Teske A."/>
            <person name="Baker B.J."/>
        </authorList>
    </citation>
    <scope>NUCLEOTIDE SEQUENCE [LARGE SCALE GENOMIC DNA]</scope>
    <source>
        <strain evidence="9">B36_G15</strain>
    </source>
</reference>
<comment type="caution">
    <text evidence="9">The sequence shown here is derived from an EMBL/GenBank/DDBJ whole genome shotgun (WGS) entry which is preliminary data.</text>
</comment>
<evidence type="ECO:0000256" key="2">
    <source>
        <dbReference type="ARBA" id="ARBA00005811"/>
    </source>
</evidence>
<organism evidence="9 10">
    <name type="scientific">candidate division WOR-3 bacterium</name>
    <dbReference type="NCBI Taxonomy" id="2052148"/>
    <lineage>
        <taxon>Bacteria</taxon>
        <taxon>Bacteria division WOR-3</taxon>
    </lineage>
</organism>
<evidence type="ECO:0008006" key="11">
    <source>
        <dbReference type="Google" id="ProtNLM"/>
    </source>
</evidence>
<dbReference type="EMBL" id="QNBE01000003">
    <property type="protein sequence ID" value="RKX71699.1"/>
    <property type="molecule type" value="Genomic_DNA"/>
</dbReference>
<dbReference type="Gene3D" id="3.30.420.270">
    <property type="match status" value="1"/>
</dbReference>
<proteinExistence type="inferred from homology"/>
<dbReference type="Proteomes" id="UP000268469">
    <property type="component" value="Unassembled WGS sequence"/>
</dbReference>
<dbReference type="AlphaFoldDB" id="A0A660SLQ6"/>
<keyword evidence="3" id="KW-1003">Cell membrane</keyword>
<dbReference type="InterPro" id="IPR003400">
    <property type="entry name" value="ExbD"/>
</dbReference>
<evidence type="ECO:0000256" key="7">
    <source>
        <dbReference type="RuleBase" id="RU003879"/>
    </source>
</evidence>
<name>A0A660SLQ6_UNCW3</name>
<dbReference type="PANTHER" id="PTHR30558">
    <property type="entry name" value="EXBD MEMBRANE COMPONENT OF PMF-DRIVEN MACROMOLECULE IMPORT SYSTEM"/>
    <property type="match status" value="1"/>
</dbReference>